<comment type="caution">
    <text evidence="1">The sequence shown here is derived from an EMBL/GenBank/DDBJ whole genome shotgun (WGS) entry which is preliminary data.</text>
</comment>
<dbReference type="AlphaFoldDB" id="A0AAD5BVT3"/>
<accession>A0AAD5BVT3</accession>
<dbReference type="Proteomes" id="UP001206925">
    <property type="component" value="Unassembled WGS sequence"/>
</dbReference>
<keyword evidence="2" id="KW-1185">Reference proteome</keyword>
<sequence length="103" mass="12142">MLYLLLEDTFDIDVENSNVSQVIDSYMATTWRGHRDKLHDHIKEIGGSDDLTRAKTTPPSDIMKEDWEYLCDLWSDKKYLEIAKKKVMAHQNENLIVEMVRRV</sequence>
<name>A0AAD5BVT3_AMBAR</name>
<reference evidence="1" key="1">
    <citation type="submission" date="2022-06" db="EMBL/GenBank/DDBJ databases">
        <title>Uncovering the hologenomic basis of an extraordinary plant invasion.</title>
        <authorList>
            <person name="Bieker V.C."/>
            <person name="Martin M.D."/>
            <person name="Gilbert T."/>
            <person name="Hodgins K."/>
            <person name="Battlay P."/>
            <person name="Petersen B."/>
            <person name="Wilson J."/>
        </authorList>
    </citation>
    <scope>NUCLEOTIDE SEQUENCE</scope>
    <source>
        <strain evidence="1">AA19_3_7</strain>
        <tissue evidence="1">Leaf</tissue>
    </source>
</reference>
<evidence type="ECO:0000313" key="2">
    <source>
        <dbReference type="Proteomes" id="UP001206925"/>
    </source>
</evidence>
<dbReference type="EMBL" id="JAMZMK010010693">
    <property type="protein sequence ID" value="KAI7730638.1"/>
    <property type="molecule type" value="Genomic_DNA"/>
</dbReference>
<evidence type="ECO:0000313" key="1">
    <source>
        <dbReference type="EMBL" id="KAI7730638.1"/>
    </source>
</evidence>
<protein>
    <submittedName>
        <fullName evidence="1">Uncharacterized protein</fullName>
    </submittedName>
</protein>
<proteinExistence type="predicted"/>
<organism evidence="1 2">
    <name type="scientific">Ambrosia artemisiifolia</name>
    <name type="common">Common ragweed</name>
    <dbReference type="NCBI Taxonomy" id="4212"/>
    <lineage>
        <taxon>Eukaryota</taxon>
        <taxon>Viridiplantae</taxon>
        <taxon>Streptophyta</taxon>
        <taxon>Embryophyta</taxon>
        <taxon>Tracheophyta</taxon>
        <taxon>Spermatophyta</taxon>
        <taxon>Magnoliopsida</taxon>
        <taxon>eudicotyledons</taxon>
        <taxon>Gunneridae</taxon>
        <taxon>Pentapetalae</taxon>
        <taxon>asterids</taxon>
        <taxon>campanulids</taxon>
        <taxon>Asterales</taxon>
        <taxon>Asteraceae</taxon>
        <taxon>Asteroideae</taxon>
        <taxon>Heliantheae alliance</taxon>
        <taxon>Heliantheae</taxon>
        <taxon>Ambrosia</taxon>
    </lineage>
</organism>
<gene>
    <name evidence="1" type="ORF">M8C21_002276</name>
</gene>